<dbReference type="InterPro" id="IPR035068">
    <property type="entry name" value="TldD/PmbA_N"/>
</dbReference>
<dbReference type="OrthoDB" id="9803213at2"/>
<dbReference type="RefSeq" id="WP_065089799.1">
    <property type="nucleotide sequence ID" value="NZ_JQSG02000006.1"/>
</dbReference>
<reference evidence="8 9" key="1">
    <citation type="journal article" date="2014" name="Genome Announc.">
        <title>Draft Genome Sequence of the Iron-Oxidizing, Acidophilic, and Halotolerant 'Thiobacillus prosperus' Type Strain DSM 5130.</title>
        <authorList>
            <person name="Ossandon F.J."/>
            <person name="Cardenas J.P."/>
            <person name="Corbett M."/>
            <person name="Quatrini R."/>
            <person name="Holmes D.S."/>
            <person name="Watkin E."/>
        </authorList>
    </citation>
    <scope>NUCLEOTIDE SEQUENCE [LARGE SCALE GENOMIC DNA]</scope>
    <source>
        <strain evidence="8 9">DSM 5130</strain>
    </source>
</reference>
<evidence type="ECO:0000256" key="2">
    <source>
        <dbReference type="ARBA" id="ARBA00022670"/>
    </source>
</evidence>
<feature type="domain" description="Metalloprotease TldD/E C-terminal" evidence="6">
    <location>
        <begin position="240"/>
        <end position="482"/>
    </location>
</feature>
<evidence type="ECO:0000313" key="8">
    <source>
        <dbReference type="EMBL" id="OBS08659.1"/>
    </source>
</evidence>
<feature type="domain" description="Metalloprotease TldD/E central" evidence="7">
    <location>
        <begin position="125"/>
        <end position="215"/>
    </location>
</feature>
<evidence type="ECO:0000256" key="1">
    <source>
        <dbReference type="ARBA" id="ARBA00005836"/>
    </source>
</evidence>
<dbReference type="InterPro" id="IPR036059">
    <property type="entry name" value="TldD/PmbA_sf"/>
</dbReference>
<keyword evidence="9" id="KW-1185">Reference proteome</keyword>
<evidence type="ECO:0000256" key="3">
    <source>
        <dbReference type="ARBA" id="ARBA00022801"/>
    </source>
</evidence>
<dbReference type="InterPro" id="IPR045569">
    <property type="entry name" value="Metalloprtase-TldD/E_C"/>
</dbReference>
<comment type="caution">
    <text evidence="8">The sequence shown here is derived from an EMBL/GenBank/DDBJ whole genome shotgun (WGS) entry which is preliminary data.</text>
</comment>
<evidence type="ECO:0000259" key="6">
    <source>
        <dbReference type="Pfam" id="PF19289"/>
    </source>
</evidence>
<name>A0A1A6C282_9GAMM</name>
<dbReference type="Pfam" id="PF19290">
    <property type="entry name" value="PmbA_TldD_2nd"/>
    <property type="match status" value="1"/>
</dbReference>
<evidence type="ECO:0000256" key="4">
    <source>
        <dbReference type="ARBA" id="ARBA00023049"/>
    </source>
</evidence>
<proteinExistence type="inferred from homology"/>
<dbReference type="InterPro" id="IPR045570">
    <property type="entry name" value="Metalloprtase-TldD/E_cen_dom"/>
</dbReference>
<evidence type="ECO:0000313" key="9">
    <source>
        <dbReference type="Proteomes" id="UP000029273"/>
    </source>
</evidence>
<keyword evidence="2" id="KW-0645">Protease</keyword>
<keyword evidence="3" id="KW-0378">Hydrolase</keyword>
<dbReference type="AlphaFoldDB" id="A0A1A6C282"/>
<dbReference type="STRING" id="160660.BJI67_11925"/>
<dbReference type="InterPro" id="IPR002510">
    <property type="entry name" value="Metalloprtase-TldD/E_N"/>
</dbReference>
<dbReference type="Proteomes" id="UP000029273">
    <property type="component" value="Unassembled WGS sequence"/>
</dbReference>
<dbReference type="Pfam" id="PF19289">
    <property type="entry name" value="PmbA_TldD_3rd"/>
    <property type="match status" value="1"/>
</dbReference>
<organism evidence="8 9">
    <name type="scientific">Acidihalobacter prosperus</name>
    <dbReference type="NCBI Taxonomy" id="160660"/>
    <lineage>
        <taxon>Bacteria</taxon>
        <taxon>Pseudomonadati</taxon>
        <taxon>Pseudomonadota</taxon>
        <taxon>Gammaproteobacteria</taxon>
        <taxon>Chromatiales</taxon>
        <taxon>Ectothiorhodospiraceae</taxon>
        <taxon>Acidihalobacter</taxon>
    </lineage>
</organism>
<protein>
    <recommendedName>
        <fullName evidence="10">Peptidase C69</fullName>
    </recommendedName>
</protein>
<dbReference type="EMBL" id="JQSG02000006">
    <property type="protein sequence ID" value="OBS08659.1"/>
    <property type="molecule type" value="Genomic_DNA"/>
</dbReference>
<gene>
    <name evidence="8" type="ORF">Thpro_022909</name>
</gene>
<dbReference type="PANTHER" id="PTHR30624">
    <property type="entry name" value="UNCHARACTERIZED PROTEIN TLDD AND PMBA"/>
    <property type="match status" value="1"/>
</dbReference>
<dbReference type="PANTHER" id="PTHR30624:SF10">
    <property type="entry name" value="CONSERVED PROTEIN"/>
    <property type="match status" value="1"/>
</dbReference>
<dbReference type="SUPFAM" id="SSF111283">
    <property type="entry name" value="Putative modulator of DNA gyrase, PmbA/TldD"/>
    <property type="match status" value="1"/>
</dbReference>
<dbReference type="GO" id="GO:0008237">
    <property type="term" value="F:metallopeptidase activity"/>
    <property type="evidence" value="ECO:0007669"/>
    <property type="project" value="UniProtKB-KW"/>
</dbReference>
<dbReference type="Gene3D" id="3.30.2290.10">
    <property type="entry name" value="PmbA/TldD superfamily"/>
    <property type="match status" value="1"/>
</dbReference>
<dbReference type="Pfam" id="PF01523">
    <property type="entry name" value="PmbA_TldD_1st"/>
    <property type="match status" value="1"/>
</dbReference>
<comment type="similarity">
    <text evidence="1">Belongs to the peptidase U62 family.</text>
</comment>
<evidence type="ECO:0000259" key="7">
    <source>
        <dbReference type="Pfam" id="PF19290"/>
    </source>
</evidence>
<sequence length="487" mass="53301">MNTPQTRYGNDLEAIARRARDLLAGTARWRILVEQTDTLGCLVRRGVLQPPERSARRAVLITVEEQGALGYGATTDLSADGLAQAVERARRMAAVLPARRLGAGLPADATDPVPAFVEPWADHVDMTLAERIEWLHDLEIAMAIDDRIHSRIALLETTRRERVLLDQSGREQRQIWRLCQAGLRAVAVGADGSQWRSHEHSFQGPATPEQLAALDFTRERAAALSRDALALLDAPECPTGTRDLILLPEQMTLQIHESIGHPLELDRILGDERNYAGWSFVRPEDFGTLQYGSPQLNVLFAPDEQGEFASYACDDEGLPARRTHLIRGGLLERPLGGARSAARAGLEPVACTRATSALRPPIDRMANLNIAPGEQSLGELIGGVEHGVLLGQNRSWSIDQRREKFQFGCEWGRLIEDGELQGLVRNPNYRGRTLPFWHSLDGVGSADTFQVLGLGNCGKGEPNQSIGVGHASPACRFRGIEVFGGAA</sequence>
<feature type="domain" description="Metalloprotease TldD/E N-terminal" evidence="5">
    <location>
        <begin position="30"/>
        <end position="93"/>
    </location>
</feature>
<accession>A0A1A6C282</accession>
<evidence type="ECO:0000259" key="5">
    <source>
        <dbReference type="Pfam" id="PF01523"/>
    </source>
</evidence>
<dbReference type="GO" id="GO:0005829">
    <property type="term" value="C:cytosol"/>
    <property type="evidence" value="ECO:0007669"/>
    <property type="project" value="TreeGrafter"/>
</dbReference>
<dbReference type="GO" id="GO:0006508">
    <property type="term" value="P:proteolysis"/>
    <property type="evidence" value="ECO:0007669"/>
    <property type="project" value="UniProtKB-KW"/>
</dbReference>
<evidence type="ECO:0008006" key="10">
    <source>
        <dbReference type="Google" id="ProtNLM"/>
    </source>
</evidence>
<keyword evidence="4" id="KW-0482">Metalloprotease</keyword>
<dbReference type="InterPro" id="IPR051463">
    <property type="entry name" value="Peptidase_U62_metallo"/>
</dbReference>